<dbReference type="SUPFAM" id="SSF51690">
    <property type="entry name" value="Nicotinate/Quinolinate PRTase C-terminal domain-like"/>
    <property type="match status" value="1"/>
</dbReference>
<evidence type="ECO:0000256" key="2">
    <source>
        <dbReference type="ARBA" id="ARBA00001946"/>
    </source>
</evidence>
<comment type="pathway">
    <text evidence="3 16">Cofactor biosynthesis; NAD(+) biosynthesis; nicotinate D-ribonucleotide from nicotinate: step 1/1.</text>
</comment>
<dbReference type="GO" id="GO:0004516">
    <property type="term" value="F:nicotinate phosphoribosyltransferase activity"/>
    <property type="evidence" value="ECO:0007669"/>
    <property type="project" value="UniProtKB-UniRule"/>
</dbReference>
<proteinExistence type="inferred from homology"/>
<dbReference type="NCBIfam" id="TIGR01513">
    <property type="entry name" value="NAPRTase_put"/>
    <property type="match status" value="1"/>
</dbReference>
<dbReference type="EC" id="6.3.4.21" evidence="5 16"/>
<evidence type="ECO:0000256" key="3">
    <source>
        <dbReference type="ARBA" id="ARBA00004952"/>
    </source>
</evidence>
<comment type="PTM">
    <text evidence="16">Transiently phosphorylated on a His residue during the reaction cycle. Phosphorylation strongly increases the affinity for substrates and increases the rate of nicotinate D-ribonucleotide production. Dephosphorylation regenerates the low-affinity form of the enzyme, leading to product release.</text>
</comment>
<dbReference type="InterPro" id="IPR041619">
    <property type="entry name" value="NAPRTase_C"/>
</dbReference>
<evidence type="ECO:0000256" key="6">
    <source>
        <dbReference type="ARBA" id="ARBA00021569"/>
    </source>
</evidence>
<evidence type="ECO:0000313" key="19">
    <source>
        <dbReference type="EMBL" id="KAJ1194716.1"/>
    </source>
</evidence>
<evidence type="ECO:0000313" key="20">
    <source>
        <dbReference type="Proteomes" id="UP001066276"/>
    </source>
</evidence>
<evidence type="ECO:0000256" key="12">
    <source>
        <dbReference type="ARBA" id="ARBA00022842"/>
    </source>
</evidence>
<dbReference type="InterPro" id="IPR006405">
    <property type="entry name" value="Nic_PRibTrfase_pncB"/>
</dbReference>
<evidence type="ECO:0000256" key="15">
    <source>
        <dbReference type="ARBA" id="ARBA00048668"/>
    </source>
</evidence>
<dbReference type="EMBL" id="JANPWB010000004">
    <property type="protein sequence ID" value="KAJ1194716.1"/>
    <property type="molecule type" value="Genomic_DNA"/>
</dbReference>
<dbReference type="GO" id="GO:0046872">
    <property type="term" value="F:metal ion binding"/>
    <property type="evidence" value="ECO:0007669"/>
    <property type="project" value="UniProtKB-KW"/>
</dbReference>
<keyword evidence="9 16" id="KW-0662">Pyridine nucleotide biosynthesis</keyword>
<dbReference type="AlphaFoldDB" id="A0AAV7V1R1"/>
<evidence type="ECO:0000256" key="10">
    <source>
        <dbReference type="ARBA" id="ARBA00022679"/>
    </source>
</evidence>
<evidence type="ECO:0000259" key="17">
    <source>
        <dbReference type="Pfam" id="PF17767"/>
    </source>
</evidence>
<evidence type="ECO:0000256" key="11">
    <source>
        <dbReference type="ARBA" id="ARBA00022723"/>
    </source>
</evidence>
<evidence type="ECO:0000256" key="8">
    <source>
        <dbReference type="ARBA" id="ARBA00022598"/>
    </source>
</evidence>
<dbReference type="FunFam" id="3.20.140.10:FF:000012">
    <property type="entry name" value="Nicotinate phosphoribosyltransferase"/>
    <property type="match status" value="1"/>
</dbReference>
<organism evidence="19 20">
    <name type="scientific">Pleurodeles waltl</name>
    <name type="common">Iberian ribbed newt</name>
    <dbReference type="NCBI Taxonomy" id="8319"/>
    <lineage>
        <taxon>Eukaryota</taxon>
        <taxon>Metazoa</taxon>
        <taxon>Chordata</taxon>
        <taxon>Craniata</taxon>
        <taxon>Vertebrata</taxon>
        <taxon>Euteleostomi</taxon>
        <taxon>Amphibia</taxon>
        <taxon>Batrachia</taxon>
        <taxon>Caudata</taxon>
        <taxon>Salamandroidea</taxon>
        <taxon>Salamandridae</taxon>
        <taxon>Pleurodelinae</taxon>
        <taxon>Pleurodeles</taxon>
    </lineage>
</organism>
<protein>
    <recommendedName>
        <fullName evidence="6 16">Nicotinate phosphoribosyltransferase</fullName>
        <ecNumber evidence="5 16">6.3.4.21</ecNumber>
    </recommendedName>
</protein>
<dbReference type="GO" id="GO:0005829">
    <property type="term" value="C:cytosol"/>
    <property type="evidence" value="ECO:0007669"/>
    <property type="project" value="TreeGrafter"/>
</dbReference>
<evidence type="ECO:0000256" key="13">
    <source>
        <dbReference type="ARBA" id="ARBA00023211"/>
    </source>
</evidence>
<comment type="cofactor">
    <cofactor evidence="2">
        <name>Mg(2+)</name>
        <dbReference type="ChEBI" id="CHEBI:18420"/>
    </cofactor>
</comment>
<dbReference type="Pfam" id="PF17767">
    <property type="entry name" value="NAPRTase_N"/>
    <property type="match status" value="1"/>
</dbReference>
<comment type="function">
    <text evidence="14">Catalyzes the first step in the biosynthesis of NAD from nicotinic acid, the ATP-dependent synthesis of beta-nicotinate D-ribonucleotide from nicotinate and 5-phospho-D-ribose 1-phosphate. Helps prevent cellular oxidative stress via its role in NAD biosynthesis.</text>
</comment>
<feature type="domain" description="Nicotinate phosphoribosyltransferase N-terminal" evidence="17">
    <location>
        <begin position="25"/>
        <end position="152"/>
    </location>
</feature>
<dbReference type="PANTHER" id="PTHR11098">
    <property type="entry name" value="NICOTINATE PHOSPHORIBOSYLTRANSFERASE"/>
    <property type="match status" value="1"/>
</dbReference>
<dbReference type="PIRSF" id="PIRSF000484">
    <property type="entry name" value="NAPRT"/>
    <property type="match status" value="1"/>
</dbReference>
<comment type="catalytic activity">
    <reaction evidence="15 16">
        <text>5-phospho-alpha-D-ribose 1-diphosphate + nicotinate + ATP + H2O = nicotinate beta-D-ribonucleotide + ADP + phosphate + diphosphate</text>
        <dbReference type="Rhea" id="RHEA:36163"/>
        <dbReference type="ChEBI" id="CHEBI:15377"/>
        <dbReference type="ChEBI" id="CHEBI:30616"/>
        <dbReference type="ChEBI" id="CHEBI:32544"/>
        <dbReference type="ChEBI" id="CHEBI:33019"/>
        <dbReference type="ChEBI" id="CHEBI:43474"/>
        <dbReference type="ChEBI" id="CHEBI:57502"/>
        <dbReference type="ChEBI" id="CHEBI:58017"/>
        <dbReference type="ChEBI" id="CHEBI:456216"/>
        <dbReference type="EC" id="6.3.4.21"/>
    </reaction>
</comment>
<dbReference type="InterPro" id="IPR007229">
    <property type="entry name" value="Nic_PRibTrfase-Fam"/>
</dbReference>
<keyword evidence="13" id="KW-0464">Manganese</keyword>
<dbReference type="Gene3D" id="3.20.20.70">
    <property type="entry name" value="Aldolase class I"/>
    <property type="match status" value="1"/>
</dbReference>
<keyword evidence="8 16" id="KW-0436">Ligase</keyword>
<evidence type="ECO:0000256" key="5">
    <source>
        <dbReference type="ARBA" id="ARBA00013236"/>
    </source>
</evidence>
<feature type="domain" description="Nicotinate phosphoribosyltransferase C-terminal" evidence="18">
    <location>
        <begin position="430"/>
        <end position="538"/>
    </location>
</feature>
<keyword evidence="12" id="KW-0460">Magnesium</keyword>
<keyword evidence="7" id="KW-0597">Phosphoprotein</keyword>
<keyword evidence="11" id="KW-0479">Metal-binding</keyword>
<evidence type="ECO:0000256" key="14">
    <source>
        <dbReference type="ARBA" id="ARBA00023426"/>
    </source>
</evidence>
<evidence type="ECO:0000256" key="1">
    <source>
        <dbReference type="ARBA" id="ARBA00001936"/>
    </source>
</evidence>
<dbReference type="SUPFAM" id="SSF54675">
    <property type="entry name" value="Nicotinate/Quinolinate PRTase N-terminal domain-like"/>
    <property type="match status" value="1"/>
</dbReference>
<evidence type="ECO:0000256" key="9">
    <source>
        <dbReference type="ARBA" id="ARBA00022642"/>
    </source>
</evidence>
<dbReference type="GO" id="GO:0016740">
    <property type="term" value="F:transferase activity"/>
    <property type="evidence" value="ECO:0007669"/>
    <property type="project" value="UniProtKB-KW"/>
</dbReference>
<dbReference type="CDD" id="cd01570">
    <property type="entry name" value="NAPRTase_A"/>
    <property type="match status" value="1"/>
</dbReference>
<dbReference type="Pfam" id="PF17956">
    <property type="entry name" value="NAPRTase_C"/>
    <property type="match status" value="1"/>
</dbReference>
<accession>A0AAV7V1R1</accession>
<dbReference type="InterPro" id="IPR036068">
    <property type="entry name" value="Nicotinate_pribotase-like_C"/>
</dbReference>
<dbReference type="FunFam" id="3.20.20.70:FF:000155">
    <property type="entry name" value="Nicotinate phosphoribosyltransferase"/>
    <property type="match status" value="1"/>
</dbReference>
<comment type="cofactor">
    <cofactor evidence="1">
        <name>Mn(2+)</name>
        <dbReference type="ChEBI" id="CHEBI:29035"/>
    </cofactor>
</comment>
<name>A0AAV7V1R1_PLEWA</name>
<gene>
    <name evidence="19" type="ORF">NDU88_004002</name>
</gene>
<dbReference type="Gene3D" id="3.20.140.10">
    <property type="entry name" value="nicotinate phosphoribosyltransferase"/>
    <property type="match status" value="2"/>
</dbReference>
<comment type="similarity">
    <text evidence="4 16">Belongs to the NAPRTase family.</text>
</comment>
<evidence type="ECO:0000259" key="18">
    <source>
        <dbReference type="Pfam" id="PF17956"/>
    </source>
</evidence>
<keyword evidence="20" id="KW-1185">Reference proteome</keyword>
<dbReference type="GO" id="GO:0034355">
    <property type="term" value="P:NAD+ biosynthetic process via the salvage pathway"/>
    <property type="evidence" value="ECO:0007669"/>
    <property type="project" value="TreeGrafter"/>
</dbReference>
<evidence type="ECO:0000256" key="16">
    <source>
        <dbReference type="RuleBase" id="RU365100"/>
    </source>
</evidence>
<sequence length="549" mass="60935">MRSGRISFGYSARMALGCGDISLALLTDLYQFTMAYGYWRSGRHREIAEFELFFRDPPFEGGFSLYCGLQEVLLYLRDFRLSDEEIAYLESALPSTVDKAFYRYLKTVDASEVTVKSIAEGSVVFAREPLMQVRGPLLVVQLLETTLLCLVNFASLVATNAARMRSAAGPDKMLLEMGLRRAQGPNGGISASKYSYIGGFDCTSNVLAGKLYDIPVAGTVGHSYVTSFSSLEEVHPKVLEPAGGKDPALDFLVLVEAWLQQVCQLLGVSPEHVNRGELAAFVSYGIAFPLNFLVLVDTYCVKRSGVPNFCAVALALHQLGYRAVGVRLDSGNLARQSVEIRSTFRACAKHFNVPAFEKLSIAISNNVSERSLLQLNQEDNEIDVIGVGTNLVTCPLQPSLGCVYKLVQVNGCPRMKLSEDQDKMTIPGSKTVYRLYDCHGHPFLDLMALEDEPPPSVGREMELHVLGRWEETRKVTPGATEVLHRVYFKDGQICQHLPTISDVKAHAQHSLNMLPSEHRKLHNPKPFKVALSEKLYHLLNNLRRTSHLQ</sequence>
<evidence type="ECO:0000256" key="4">
    <source>
        <dbReference type="ARBA" id="ARBA00010897"/>
    </source>
</evidence>
<dbReference type="InterPro" id="IPR040727">
    <property type="entry name" value="NAPRTase_N"/>
</dbReference>
<comment type="caution">
    <text evidence="19">The sequence shown here is derived from an EMBL/GenBank/DDBJ whole genome shotgun (WGS) entry which is preliminary data.</text>
</comment>
<evidence type="ECO:0000256" key="7">
    <source>
        <dbReference type="ARBA" id="ARBA00022553"/>
    </source>
</evidence>
<keyword evidence="10 16" id="KW-0808">Transferase</keyword>
<reference evidence="19" key="1">
    <citation type="journal article" date="2022" name="bioRxiv">
        <title>Sequencing and chromosome-scale assembly of the giantPleurodeles waltlgenome.</title>
        <authorList>
            <person name="Brown T."/>
            <person name="Elewa A."/>
            <person name="Iarovenko S."/>
            <person name="Subramanian E."/>
            <person name="Araus A.J."/>
            <person name="Petzold A."/>
            <person name="Susuki M."/>
            <person name="Suzuki K.-i.T."/>
            <person name="Hayashi T."/>
            <person name="Toyoda A."/>
            <person name="Oliveira C."/>
            <person name="Osipova E."/>
            <person name="Leigh N.D."/>
            <person name="Simon A."/>
            <person name="Yun M.H."/>
        </authorList>
    </citation>
    <scope>NUCLEOTIDE SEQUENCE</scope>
    <source>
        <strain evidence="19">20211129_DDA</strain>
        <tissue evidence="19">Liver</tissue>
    </source>
</reference>
<dbReference type="InterPro" id="IPR013785">
    <property type="entry name" value="Aldolase_TIM"/>
</dbReference>
<dbReference type="Proteomes" id="UP001066276">
    <property type="component" value="Chromosome 2_2"/>
</dbReference>
<dbReference type="PANTHER" id="PTHR11098:SF1">
    <property type="entry name" value="NICOTINATE PHOSPHORIBOSYLTRANSFERASE"/>
    <property type="match status" value="1"/>
</dbReference>